<dbReference type="PANTHER" id="PTHR46401">
    <property type="entry name" value="GLYCOSYLTRANSFERASE WBBK-RELATED"/>
    <property type="match status" value="1"/>
</dbReference>
<dbReference type="Gene3D" id="3.40.50.2000">
    <property type="entry name" value="Glycogen Phosphorylase B"/>
    <property type="match status" value="2"/>
</dbReference>
<evidence type="ECO:0000259" key="3">
    <source>
        <dbReference type="Pfam" id="PF13439"/>
    </source>
</evidence>
<reference evidence="4 5" key="1">
    <citation type="journal article" date="2021" name="Int. J. Syst. Evol. Microbiol.">
        <title>Clostridium zeae sp. nov., isolated from corn silage.</title>
        <authorList>
            <person name="Kobayashi H."/>
            <person name="Tanizawa Y."/>
            <person name="Yagura M."/>
            <person name="Sakamoto M."/>
            <person name="Ohkuma M."/>
            <person name="Tohno M."/>
        </authorList>
    </citation>
    <scope>NUCLEOTIDE SEQUENCE [LARGE SCALE GENOMIC DNA]</scope>
    <source>
        <strain evidence="4 5">CSC2</strain>
    </source>
</reference>
<feature type="domain" description="Glycosyl transferase family 1" evidence="2">
    <location>
        <begin position="191"/>
        <end position="347"/>
    </location>
</feature>
<name>A0ABQ1EH05_9CLOT</name>
<proteinExistence type="predicted"/>
<gene>
    <name evidence="4" type="ORF">CSC2_44690</name>
</gene>
<accession>A0ABQ1EH05</accession>
<evidence type="ECO:0000313" key="5">
    <source>
        <dbReference type="Proteomes" id="UP000663802"/>
    </source>
</evidence>
<dbReference type="RefSeq" id="WP_228731343.1">
    <property type="nucleotide sequence ID" value="NZ_BMBA01000008.1"/>
</dbReference>
<feature type="domain" description="Glycosyltransferase subfamily 4-like N-terminal" evidence="3">
    <location>
        <begin position="20"/>
        <end position="173"/>
    </location>
</feature>
<keyword evidence="5" id="KW-1185">Reference proteome</keyword>
<keyword evidence="1 4" id="KW-0808">Transferase</keyword>
<dbReference type="Pfam" id="PF00534">
    <property type="entry name" value="Glycos_transf_1"/>
    <property type="match status" value="1"/>
</dbReference>
<dbReference type="PANTHER" id="PTHR46401:SF2">
    <property type="entry name" value="GLYCOSYLTRANSFERASE WBBK-RELATED"/>
    <property type="match status" value="1"/>
</dbReference>
<dbReference type="InterPro" id="IPR001296">
    <property type="entry name" value="Glyco_trans_1"/>
</dbReference>
<dbReference type="CDD" id="cd03809">
    <property type="entry name" value="GT4_MtfB-like"/>
    <property type="match status" value="1"/>
</dbReference>
<sequence>MENRIHVIIDARMIDENLHGIARYTYELIKNSVKTGRVYFSLLVNDIKLAEKMFQSVTDIDFIVMKSKFLSLTEQLELPKIVNRYCGKAIFHSPSFVSSPFIKNEMIMTIHDLNHVRLPQFYSPFHKYYYKYIVRYSAKKCNIIFTVSEFSKQEILSWIDLKDEDVIVTYNGIGDRFKVIDDLKQMNQVKIKYNLPEKFLLYVGNLKPHKNVETLIKSMRHVKLDDEIKLVIGGNANDSLMSIIKEYNLENRVRFIGFIDEEDLVELYNMASLFVFPSLYEGFGLPPLEAMSCGCPSIVANTSSLPEVIGDGGIVFEAINDVELAEKIDYLFNDNKKCSEYIDYGINRAKAFTWGKLVEETISQYEKIWASM</sequence>
<dbReference type="Pfam" id="PF13439">
    <property type="entry name" value="Glyco_transf_4"/>
    <property type="match status" value="1"/>
</dbReference>
<evidence type="ECO:0000256" key="1">
    <source>
        <dbReference type="ARBA" id="ARBA00022679"/>
    </source>
</evidence>
<evidence type="ECO:0000313" key="4">
    <source>
        <dbReference type="EMBL" id="GFZ33943.1"/>
    </source>
</evidence>
<dbReference type="InterPro" id="IPR028098">
    <property type="entry name" value="Glyco_trans_4-like_N"/>
</dbReference>
<dbReference type="GO" id="GO:0016740">
    <property type="term" value="F:transferase activity"/>
    <property type="evidence" value="ECO:0007669"/>
    <property type="project" value="UniProtKB-KW"/>
</dbReference>
<comment type="caution">
    <text evidence="4">The sequence shown here is derived from an EMBL/GenBank/DDBJ whole genome shotgun (WGS) entry which is preliminary data.</text>
</comment>
<dbReference type="SUPFAM" id="SSF53756">
    <property type="entry name" value="UDP-Glycosyltransferase/glycogen phosphorylase"/>
    <property type="match status" value="1"/>
</dbReference>
<organism evidence="4 5">
    <name type="scientific">Clostridium zeae</name>
    <dbReference type="NCBI Taxonomy" id="2759022"/>
    <lineage>
        <taxon>Bacteria</taxon>
        <taxon>Bacillati</taxon>
        <taxon>Bacillota</taxon>
        <taxon>Clostridia</taxon>
        <taxon>Eubacteriales</taxon>
        <taxon>Clostridiaceae</taxon>
        <taxon>Clostridium</taxon>
    </lineage>
</organism>
<dbReference type="Proteomes" id="UP000663802">
    <property type="component" value="Unassembled WGS sequence"/>
</dbReference>
<dbReference type="EMBL" id="BMBA01000008">
    <property type="protein sequence ID" value="GFZ33943.1"/>
    <property type="molecule type" value="Genomic_DNA"/>
</dbReference>
<protein>
    <submittedName>
        <fullName evidence="4">Glycosyl transferase</fullName>
    </submittedName>
</protein>
<evidence type="ECO:0000259" key="2">
    <source>
        <dbReference type="Pfam" id="PF00534"/>
    </source>
</evidence>